<dbReference type="InterPro" id="IPR051618">
    <property type="entry name" value="Actin-binding_LIM"/>
</dbReference>
<feature type="region of interest" description="Disordered" evidence="5">
    <location>
        <begin position="877"/>
        <end position="903"/>
    </location>
</feature>
<dbReference type="PROSITE" id="PS00478">
    <property type="entry name" value="LIM_DOMAIN_1"/>
    <property type="match status" value="2"/>
</dbReference>
<dbReference type="GO" id="GO:0046872">
    <property type="term" value="F:metal ion binding"/>
    <property type="evidence" value="ECO:0007669"/>
    <property type="project" value="UniProtKB-KW"/>
</dbReference>
<feature type="domain" description="LIM zinc-binding" evidence="6">
    <location>
        <begin position="458"/>
        <end position="517"/>
    </location>
</feature>
<evidence type="ECO:0000256" key="3">
    <source>
        <dbReference type="ARBA" id="ARBA00023038"/>
    </source>
</evidence>
<dbReference type="SUPFAM" id="SSF57716">
    <property type="entry name" value="Glucocorticoid receptor-like (DNA-binding domain)"/>
    <property type="match status" value="3"/>
</dbReference>
<dbReference type="FunFam" id="2.10.110.10:FF:000055">
    <property type="entry name" value="Actin binding LIM protein 1"/>
    <property type="match status" value="1"/>
</dbReference>
<feature type="domain" description="LIM zinc-binding" evidence="6">
    <location>
        <begin position="372"/>
        <end position="433"/>
    </location>
</feature>
<dbReference type="AlphaFoldDB" id="A0AA39H356"/>
<evidence type="ECO:0000256" key="1">
    <source>
        <dbReference type="ARBA" id="ARBA00022723"/>
    </source>
</evidence>
<dbReference type="PANTHER" id="PTHR24213">
    <property type="entry name" value="ACTIN-BINDING LIM PROTEIN"/>
    <property type="match status" value="1"/>
</dbReference>
<dbReference type="GO" id="GO:0051015">
    <property type="term" value="F:actin filament binding"/>
    <property type="evidence" value="ECO:0007669"/>
    <property type="project" value="TreeGrafter"/>
</dbReference>
<dbReference type="GO" id="GO:0015629">
    <property type="term" value="C:actin cytoskeleton"/>
    <property type="evidence" value="ECO:0007669"/>
    <property type="project" value="TreeGrafter"/>
</dbReference>
<dbReference type="Pfam" id="PF00650">
    <property type="entry name" value="CRAL_TRIO"/>
    <property type="match status" value="1"/>
</dbReference>
<dbReference type="InterPro" id="IPR003128">
    <property type="entry name" value="Villin_headpiece"/>
</dbReference>
<keyword evidence="3 4" id="KW-0440">LIM domain</keyword>
<gene>
    <name evidence="9" type="ORF">QR680_001897</name>
</gene>
<organism evidence="9 10">
    <name type="scientific">Steinernema hermaphroditum</name>
    <dbReference type="NCBI Taxonomy" id="289476"/>
    <lineage>
        <taxon>Eukaryota</taxon>
        <taxon>Metazoa</taxon>
        <taxon>Ecdysozoa</taxon>
        <taxon>Nematoda</taxon>
        <taxon>Chromadorea</taxon>
        <taxon>Rhabditida</taxon>
        <taxon>Tylenchina</taxon>
        <taxon>Panagrolaimomorpha</taxon>
        <taxon>Strongyloidoidea</taxon>
        <taxon>Steinernematidae</taxon>
        <taxon>Steinernema</taxon>
    </lineage>
</organism>
<feature type="compositionally biased region" description="Acidic residues" evidence="5">
    <location>
        <begin position="724"/>
        <end position="733"/>
    </location>
</feature>
<dbReference type="EMBL" id="JAUCMV010000005">
    <property type="protein sequence ID" value="KAK0396882.1"/>
    <property type="molecule type" value="Genomic_DNA"/>
</dbReference>
<dbReference type="InterPro" id="IPR036865">
    <property type="entry name" value="CRAL-TRIO_dom_sf"/>
</dbReference>
<dbReference type="CDD" id="cd00170">
    <property type="entry name" value="SEC14"/>
    <property type="match status" value="1"/>
</dbReference>
<proteinExistence type="predicted"/>
<dbReference type="SMART" id="SM00516">
    <property type="entry name" value="SEC14"/>
    <property type="match status" value="1"/>
</dbReference>
<feature type="domain" description="HP" evidence="8">
    <location>
        <begin position="918"/>
        <end position="983"/>
    </location>
</feature>
<evidence type="ECO:0008006" key="11">
    <source>
        <dbReference type="Google" id="ProtNLM"/>
    </source>
</evidence>
<dbReference type="CDD" id="cd09330">
    <property type="entry name" value="LIM4_abLIM"/>
    <property type="match status" value="1"/>
</dbReference>
<dbReference type="Gene3D" id="3.40.525.10">
    <property type="entry name" value="CRAL-TRIO lipid binding domain"/>
    <property type="match status" value="1"/>
</dbReference>
<evidence type="ECO:0000259" key="7">
    <source>
        <dbReference type="PROSITE" id="PS50191"/>
    </source>
</evidence>
<dbReference type="SMART" id="SM00132">
    <property type="entry name" value="LIM"/>
    <property type="match status" value="3"/>
</dbReference>
<dbReference type="SUPFAM" id="SSF47050">
    <property type="entry name" value="VHP, Villin headpiece domain"/>
    <property type="match status" value="1"/>
</dbReference>
<dbReference type="FunFam" id="1.10.950.10:FF:000009">
    <property type="entry name" value="Unc-115 protein"/>
    <property type="match status" value="1"/>
</dbReference>
<dbReference type="GO" id="GO:0007010">
    <property type="term" value="P:cytoskeleton organization"/>
    <property type="evidence" value="ECO:0007669"/>
    <property type="project" value="InterPro"/>
</dbReference>
<dbReference type="Gene3D" id="1.10.950.10">
    <property type="entry name" value="Villin headpiece domain"/>
    <property type="match status" value="1"/>
</dbReference>
<reference evidence="9" key="1">
    <citation type="submission" date="2023-06" db="EMBL/GenBank/DDBJ databases">
        <title>Genomic analysis of the entomopathogenic nematode Steinernema hermaphroditum.</title>
        <authorList>
            <person name="Schwarz E.M."/>
            <person name="Heppert J.K."/>
            <person name="Baniya A."/>
            <person name="Schwartz H.T."/>
            <person name="Tan C.-H."/>
            <person name="Antoshechkin I."/>
            <person name="Sternberg P.W."/>
            <person name="Goodrich-Blair H."/>
            <person name="Dillman A.R."/>
        </authorList>
    </citation>
    <scope>NUCLEOTIDE SEQUENCE</scope>
    <source>
        <strain evidence="9">PS9179</strain>
        <tissue evidence="9">Whole animal</tissue>
    </source>
</reference>
<keyword evidence="10" id="KW-1185">Reference proteome</keyword>
<dbReference type="Pfam" id="PF02209">
    <property type="entry name" value="VHP"/>
    <property type="match status" value="1"/>
</dbReference>
<evidence type="ECO:0000259" key="6">
    <source>
        <dbReference type="PROSITE" id="PS50023"/>
    </source>
</evidence>
<dbReference type="InterPro" id="IPR001251">
    <property type="entry name" value="CRAL-TRIO_dom"/>
</dbReference>
<evidence type="ECO:0000259" key="8">
    <source>
        <dbReference type="PROSITE" id="PS51089"/>
    </source>
</evidence>
<keyword evidence="1 4" id="KW-0479">Metal-binding</keyword>
<evidence type="ECO:0000256" key="2">
    <source>
        <dbReference type="ARBA" id="ARBA00022833"/>
    </source>
</evidence>
<keyword evidence="2 4" id="KW-0862">Zinc</keyword>
<dbReference type="SMART" id="SM00153">
    <property type="entry name" value="VHP"/>
    <property type="match status" value="1"/>
</dbReference>
<dbReference type="InterPro" id="IPR001781">
    <property type="entry name" value="Znf_LIM"/>
</dbReference>
<dbReference type="PROSITE" id="PS50023">
    <property type="entry name" value="LIM_DOMAIN_2"/>
    <property type="match status" value="2"/>
</dbReference>
<comment type="caution">
    <text evidence="9">The sequence shown here is derived from an EMBL/GenBank/DDBJ whole genome shotgun (WGS) entry which is preliminary data.</text>
</comment>
<evidence type="ECO:0000256" key="4">
    <source>
        <dbReference type="PROSITE-ProRule" id="PRU00125"/>
    </source>
</evidence>
<dbReference type="PROSITE" id="PS51089">
    <property type="entry name" value="HP"/>
    <property type="match status" value="1"/>
</dbReference>
<accession>A0AA39H356</accession>
<feature type="domain" description="CRAL-TRIO" evidence="7">
    <location>
        <begin position="78"/>
        <end position="251"/>
    </location>
</feature>
<name>A0AA39H356_9BILA</name>
<dbReference type="GO" id="GO:0030032">
    <property type="term" value="P:lamellipodium assembly"/>
    <property type="evidence" value="ECO:0007669"/>
    <property type="project" value="TreeGrafter"/>
</dbReference>
<evidence type="ECO:0000313" key="9">
    <source>
        <dbReference type="EMBL" id="KAK0396882.1"/>
    </source>
</evidence>
<protein>
    <recommendedName>
        <fullName evidence="11">CRAL-TRIO domain-containing protein</fullName>
    </recommendedName>
</protein>
<dbReference type="PROSITE" id="PS50191">
    <property type="entry name" value="CRAL_TRIO"/>
    <property type="match status" value="1"/>
</dbReference>
<evidence type="ECO:0000313" key="10">
    <source>
        <dbReference type="Proteomes" id="UP001175271"/>
    </source>
</evidence>
<dbReference type="Gene3D" id="2.10.110.10">
    <property type="entry name" value="Cysteine Rich Protein"/>
    <property type="match status" value="3"/>
</dbReference>
<dbReference type="PANTHER" id="PTHR24213:SF9">
    <property type="entry name" value="UNCOORDINATED 115A, ISOFORM B-RELATED"/>
    <property type="match status" value="1"/>
</dbReference>
<dbReference type="Proteomes" id="UP001175271">
    <property type="component" value="Unassembled WGS sequence"/>
</dbReference>
<dbReference type="CDD" id="cd09329">
    <property type="entry name" value="LIM3_abLIM"/>
    <property type="match status" value="1"/>
</dbReference>
<dbReference type="InterPro" id="IPR036886">
    <property type="entry name" value="Villin_headpiece_dom_sf"/>
</dbReference>
<dbReference type="SUPFAM" id="SSF52087">
    <property type="entry name" value="CRAL/TRIO domain"/>
    <property type="match status" value="1"/>
</dbReference>
<dbReference type="Gene3D" id="2.60.120.680">
    <property type="entry name" value="GOLD domain"/>
    <property type="match status" value="1"/>
</dbReference>
<dbReference type="Pfam" id="PF00412">
    <property type="entry name" value="LIM"/>
    <property type="match status" value="2"/>
</dbReference>
<evidence type="ECO:0000256" key="5">
    <source>
        <dbReference type="SAM" id="MobiDB-lite"/>
    </source>
</evidence>
<sequence length="983" mass="112251">MSEFLSTDELAGVGQIRQAFKGRIPALLDTDFNLRRWWNGHGRNLAVITEKFDSYLKNRKVMGFDEPGFMESFYNKQEHRDILQYFGMSKIGPVVNEKDNGIVFVESGEIDKHVTYTYPVGKYLKVFFTCCELVLQTILKQERESGKPSHGICIFDMGPLHISNHINPLSNCNKVFKARALIWEDNYPDMIQHIVVVNSPFFLGVIWKVAKFLLKEKQQKLIHFNRNDSIKEILHEDVIPVAFGGKRMDLEYTERTDCCNEIKRVTPELFYKNGTVWTMLGIDAPTMTSVSIKANSQCKMRCAPKELNGQNIIAWQFSVSDQLEFVILKDDEQVYPCLKMITTECDDEDVLHCSDADDDYNLVFKNHNRFRKKCFICKKKCTGDIFKTEAEKYIHIACFQCNKCSRPLTETGFFTSPDGTLLCPDDYRSVSSPLNVVAEQPKVERHEELPSPPLASPTACAACDQPLHTGQVLLALDQSWHVWCFKCAECDAVLQGEYMTHEGKPLCLRDYNVKHGVKCYECDKFIAGKVLQAGIYKFHPTCARCSRCGNHFGDGAEMYMQGDEIWHPDCEHSRVTENLAPSPKNGSLRARPGPKYQTQFGQHLTYMYLLPEAEQTYLKHPIAPHPPQPAQFHTPQAPIKIRKSRLSMLKTGMQRLTEDLERTTPRAKSPHMDNEEPIEMAHYPAGHAPAPDEIPAIERDDFPAPPYPYAVEELKRRLSSSSIENDDDEDDYSDGGRMDEEKIKKNVEQLDKFDKDSSIAHVIKQNIEESQKKQRLPLHWDPRNASRTPSAKKMPQLRFRYDTPINASPSRHLNRPKPWMAWQGRDKAATTSIPFFHVPASLSEGGRAATLPNGYQYGHNLSMENLDTTISSHYSEHSLSTAPSGTLPAGYAARSSSTAGPRTAQVPAALRSSLPDMSKPVKAYPLIELQTTNKKLPDDVDRQHLERHLNREEFEDLFSMTPIEFYKLPEWKRINLKRKLKLF</sequence>
<feature type="region of interest" description="Disordered" evidence="5">
    <location>
        <begin position="716"/>
        <end position="740"/>
    </location>
</feature>